<comment type="caution">
    <text evidence="2">The sequence shown here is derived from an EMBL/GenBank/DDBJ whole genome shotgun (WGS) entry which is preliminary data.</text>
</comment>
<dbReference type="SUPFAM" id="SSF51735">
    <property type="entry name" value="NAD(P)-binding Rossmann-fold domains"/>
    <property type="match status" value="1"/>
</dbReference>
<keyword evidence="3" id="KW-1185">Reference proteome</keyword>
<evidence type="ECO:0000259" key="1">
    <source>
        <dbReference type="Pfam" id="PF05368"/>
    </source>
</evidence>
<dbReference type="InterPro" id="IPR036291">
    <property type="entry name" value="NAD(P)-bd_dom_sf"/>
</dbReference>
<dbReference type="InterPro" id="IPR051604">
    <property type="entry name" value="Ergot_Alk_Oxidoreductase"/>
</dbReference>
<reference evidence="2 3" key="1">
    <citation type="submission" date="2020-08" db="EMBL/GenBank/DDBJ databases">
        <title>Genomic Encyclopedia of Type Strains, Phase IV (KMG-IV): sequencing the most valuable type-strain genomes for metagenomic binning, comparative biology and taxonomic classification.</title>
        <authorList>
            <person name="Goeker M."/>
        </authorList>
    </citation>
    <scope>NUCLEOTIDE SEQUENCE [LARGE SCALE GENOMIC DNA]</scope>
    <source>
        <strain evidence="2 3">DSM 100734</strain>
    </source>
</reference>
<dbReference type="PANTHER" id="PTHR43162">
    <property type="match status" value="1"/>
</dbReference>
<evidence type="ECO:0000313" key="2">
    <source>
        <dbReference type="EMBL" id="MBB6164818.1"/>
    </source>
</evidence>
<dbReference type="Pfam" id="PF05368">
    <property type="entry name" value="NmrA"/>
    <property type="match status" value="1"/>
</dbReference>
<sequence>MFLAHGTSPQQTENEIALIDAAVRAGVSHIVKVSAMGPASKLHPFDWHMKIEAHLATYDIGYTVLRASTFVDILTRDAISVASGTWGGSSKEGRVNLVDTRDVADVAFKALLDNHHVDAQRAFHLTGPAAVTMTEIAEELTGLLDRKVTYEHRTPEAQREHLIQIGWTEMTANMRLGLERIFRESVLSETTDTYKMFTGQEPRSVANWLADNIDAFQPGRYALDARGRA</sequence>
<dbReference type="EMBL" id="JACHEG010000006">
    <property type="protein sequence ID" value="MBB6164818.1"/>
    <property type="molecule type" value="Genomic_DNA"/>
</dbReference>
<name>A0A7X0D275_9HYPH</name>
<dbReference type="AlphaFoldDB" id="A0A7X0D275"/>
<dbReference type="Proteomes" id="UP000547879">
    <property type="component" value="Unassembled WGS sequence"/>
</dbReference>
<dbReference type="PANTHER" id="PTHR43162:SF1">
    <property type="entry name" value="PRESTALK A DIFFERENTIATION PROTEIN A"/>
    <property type="match status" value="1"/>
</dbReference>
<organism evidence="2 3">
    <name type="scientific">Rhizobium wenxiniae</name>
    <dbReference type="NCBI Taxonomy" id="1737357"/>
    <lineage>
        <taxon>Bacteria</taxon>
        <taxon>Pseudomonadati</taxon>
        <taxon>Pseudomonadota</taxon>
        <taxon>Alphaproteobacteria</taxon>
        <taxon>Hyphomicrobiales</taxon>
        <taxon>Rhizobiaceae</taxon>
        <taxon>Rhizobium/Agrobacterium group</taxon>
        <taxon>Rhizobium</taxon>
    </lineage>
</organism>
<dbReference type="InterPro" id="IPR008030">
    <property type="entry name" value="NmrA-like"/>
</dbReference>
<accession>A0A7X0D275</accession>
<dbReference type="Gene3D" id="3.40.50.720">
    <property type="entry name" value="NAD(P)-binding Rossmann-like Domain"/>
    <property type="match status" value="1"/>
</dbReference>
<protein>
    <submittedName>
        <fullName evidence="2">Uncharacterized protein YbjT (DUF2867 family)</fullName>
    </submittedName>
</protein>
<evidence type="ECO:0000313" key="3">
    <source>
        <dbReference type="Proteomes" id="UP000547879"/>
    </source>
</evidence>
<feature type="domain" description="NmrA-like" evidence="1">
    <location>
        <begin position="9"/>
        <end position="180"/>
    </location>
</feature>
<gene>
    <name evidence="2" type="ORF">HNQ72_004663</name>
</gene>
<proteinExistence type="predicted"/>